<evidence type="ECO:0000313" key="1">
    <source>
        <dbReference type="EMBL" id="VVW64873.1"/>
    </source>
</evidence>
<sequence length="81" mass="9653">MMVKLEMAIILHHMVLNFQWEPFEQDHPIAFPFVKFPKASPIEFTSFLPPQSIGIHEWEWIHKQLHHLYQSLHLTAMICCS</sequence>
<organism evidence="1">
    <name type="scientific">Nymphaea colorata</name>
    <name type="common">pocket water lily</name>
    <dbReference type="NCBI Taxonomy" id="210225"/>
    <lineage>
        <taxon>Eukaryota</taxon>
        <taxon>Viridiplantae</taxon>
        <taxon>Streptophyta</taxon>
        <taxon>Embryophyta</taxon>
        <taxon>Tracheophyta</taxon>
        <taxon>Spermatophyta</taxon>
        <taxon>Magnoliopsida</taxon>
        <taxon>Nymphaeales</taxon>
        <taxon>Nymphaeaceae</taxon>
        <taxon>Nymphaea</taxon>
    </lineage>
</organism>
<reference evidence="1" key="1">
    <citation type="submission" date="2019-09" db="EMBL/GenBank/DDBJ databases">
        <authorList>
            <person name="Zhang L."/>
        </authorList>
    </citation>
    <scope>NUCLEOTIDE SEQUENCE</scope>
</reference>
<dbReference type="EMBL" id="LR721786">
    <property type="protein sequence ID" value="VVW64873.1"/>
    <property type="molecule type" value="Genomic_DNA"/>
</dbReference>
<name>A0A5K1FJZ4_9MAGN</name>
<dbReference type="Gramene" id="NC8G0310870.1">
    <property type="protein sequence ID" value="NC8G0310870.1:cds"/>
    <property type="gene ID" value="NC8G0310870"/>
</dbReference>
<gene>
    <name evidence="1" type="ORF">NYM_LOCUS26398</name>
</gene>
<dbReference type="AlphaFoldDB" id="A0A5K1FJZ4"/>
<protein>
    <submittedName>
        <fullName evidence="1">Uncharacterized protein</fullName>
    </submittedName>
</protein>
<accession>A0A5K1FJZ4</accession>
<proteinExistence type="predicted"/>